<evidence type="ECO:0000256" key="1">
    <source>
        <dbReference type="ARBA" id="ARBA00007596"/>
    </source>
</evidence>
<dbReference type="Pfam" id="PF00471">
    <property type="entry name" value="Ribosomal_L33"/>
    <property type="match status" value="1"/>
</dbReference>
<dbReference type="PANTHER" id="PTHR43168">
    <property type="entry name" value="50S RIBOSOMAL PROTEIN L33, CHLOROPLASTIC"/>
    <property type="match status" value="1"/>
</dbReference>
<dbReference type="HAMAP" id="MF_00294">
    <property type="entry name" value="Ribosomal_bL33"/>
    <property type="match status" value="1"/>
</dbReference>
<protein>
    <recommendedName>
        <fullName evidence="4 5">Large ribosomal subunit protein bL33</fullName>
    </recommendedName>
</protein>
<evidence type="ECO:0000256" key="3">
    <source>
        <dbReference type="ARBA" id="ARBA00023274"/>
    </source>
</evidence>
<evidence type="ECO:0000256" key="2">
    <source>
        <dbReference type="ARBA" id="ARBA00022980"/>
    </source>
</evidence>
<comment type="caution">
    <text evidence="6">The sequence shown here is derived from an EMBL/GenBank/DDBJ whole genome shotgun (WGS) entry which is preliminary data.</text>
</comment>
<dbReference type="InterPro" id="IPR011332">
    <property type="entry name" value="Ribosomal_zn-bd"/>
</dbReference>
<dbReference type="NCBIfam" id="NF001764">
    <property type="entry name" value="PRK00504.1"/>
    <property type="match status" value="1"/>
</dbReference>
<dbReference type="AlphaFoldDB" id="A0A916W8R9"/>
<dbReference type="PROSITE" id="PS00582">
    <property type="entry name" value="RIBOSOMAL_L33"/>
    <property type="match status" value="1"/>
</dbReference>
<dbReference type="GO" id="GO:0003735">
    <property type="term" value="F:structural constituent of ribosome"/>
    <property type="evidence" value="ECO:0007669"/>
    <property type="project" value="InterPro"/>
</dbReference>
<gene>
    <name evidence="5 6" type="primary">rpmG</name>
    <name evidence="6" type="ORF">GCM10011507_31020</name>
</gene>
<evidence type="ECO:0000313" key="7">
    <source>
        <dbReference type="Proteomes" id="UP000648801"/>
    </source>
</evidence>
<keyword evidence="3 5" id="KW-0687">Ribonucleoprotein</keyword>
<keyword evidence="7" id="KW-1185">Reference proteome</keyword>
<evidence type="ECO:0000256" key="4">
    <source>
        <dbReference type="ARBA" id="ARBA00035176"/>
    </source>
</evidence>
<dbReference type="InterPro" id="IPR038584">
    <property type="entry name" value="Ribosomal_bL33_sf"/>
</dbReference>
<dbReference type="EMBL" id="BMJB01000003">
    <property type="protein sequence ID" value="GGA77549.1"/>
    <property type="molecule type" value="Genomic_DNA"/>
</dbReference>
<organism evidence="6 7">
    <name type="scientific">Edaphobacter acidisoli</name>
    <dbReference type="NCBI Taxonomy" id="2040573"/>
    <lineage>
        <taxon>Bacteria</taxon>
        <taxon>Pseudomonadati</taxon>
        <taxon>Acidobacteriota</taxon>
        <taxon>Terriglobia</taxon>
        <taxon>Terriglobales</taxon>
        <taxon>Acidobacteriaceae</taxon>
        <taxon>Edaphobacter</taxon>
    </lineage>
</organism>
<accession>A0A916W8R9</accession>
<dbReference type="NCBIfam" id="NF001860">
    <property type="entry name" value="PRK00595.1"/>
    <property type="match status" value="1"/>
</dbReference>
<comment type="similarity">
    <text evidence="1 5">Belongs to the bacterial ribosomal protein bL33 family.</text>
</comment>
<dbReference type="PANTHER" id="PTHR43168:SF2">
    <property type="entry name" value="LARGE RIBOSOMAL SUBUNIT PROTEIN BL33C"/>
    <property type="match status" value="1"/>
</dbReference>
<evidence type="ECO:0000313" key="6">
    <source>
        <dbReference type="EMBL" id="GGA77549.1"/>
    </source>
</evidence>
<reference evidence="6" key="1">
    <citation type="journal article" date="2014" name="Int. J. Syst. Evol. Microbiol.">
        <title>Complete genome sequence of Corynebacterium casei LMG S-19264T (=DSM 44701T), isolated from a smear-ripened cheese.</title>
        <authorList>
            <consortium name="US DOE Joint Genome Institute (JGI-PGF)"/>
            <person name="Walter F."/>
            <person name="Albersmeier A."/>
            <person name="Kalinowski J."/>
            <person name="Ruckert C."/>
        </authorList>
    </citation>
    <scope>NUCLEOTIDE SEQUENCE</scope>
    <source>
        <strain evidence="6">CGMCC 1.15447</strain>
    </source>
</reference>
<reference evidence="6" key="2">
    <citation type="submission" date="2020-09" db="EMBL/GenBank/DDBJ databases">
        <authorList>
            <person name="Sun Q."/>
            <person name="Zhou Y."/>
        </authorList>
    </citation>
    <scope>NUCLEOTIDE SEQUENCE</scope>
    <source>
        <strain evidence="6">CGMCC 1.15447</strain>
    </source>
</reference>
<dbReference type="RefSeq" id="WP_162400445.1">
    <property type="nucleotide sequence ID" value="NZ_BMJB01000003.1"/>
</dbReference>
<dbReference type="SUPFAM" id="SSF57829">
    <property type="entry name" value="Zn-binding ribosomal proteins"/>
    <property type="match status" value="1"/>
</dbReference>
<dbReference type="Proteomes" id="UP000648801">
    <property type="component" value="Unassembled WGS sequence"/>
</dbReference>
<dbReference type="GO" id="GO:0006412">
    <property type="term" value="P:translation"/>
    <property type="evidence" value="ECO:0007669"/>
    <property type="project" value="UniProtKB-UniRule"/>
</dbReference>
<dbReference type="InterPro" id="IPR018264">
    <property type="entry name" value="Ribosomal_bL33_CS"/>
</dbReference>
<dbReference type="GO" id="GO:0005737">
    <property type="term" value="C:cytoplasm"/>
    <property type="evidence" value="ECO:0007669"/>
    <property type="project" value="UniProtKB-ARBA"/>
</dbReference>
<dbReference type="GO" id="GO:1990904">
    <property type="term" value="C:ribonucleoprotein complex"/>
    <property type="evidence" value="ECO:0007669"/>
    <property type="project" value="UniProtKB-KW"/>
</dbReference>
<keyword evidence="2 5" id="KW-0689">Ribosomal protein</keyword>
<evidence type="ECO:0000256" key="5">
    <source>
        <dbReference type="HAMAP-Rule" id="MF_00294"/>
    </source>
</evidence>
<sequence length="49" mass="5833">MREIITLQCPECKNRNYSTTKNKKTTTGRLEFSKFCNTCRKHTPHKETK</sequence>
<proteinExistence type="inferred from homology"/>
<dbReference type="InterPro" id="IPR001705">
    <property type="entry name" value="Ribosomal_bL33"/>
</dbReference>
<dbReference type="Gene3D" id="2.20.28.120">
    <property type="entry name" value="Ribosomal protein L33"/>
    <property type="match status" value="1"/>
</dbReference>
<dbReference type="GO" id="GO:0005840">
    <property type="term" value="C:ribosome"/>
    <property type="evidence" value="ECO:0007669"/>
    <property type="project" value="UniProtKB-KW"/>
</dbReference>
<dbReference type="NCBIfam" id="TIGR01023">
    <property type="entry name" value="rpmG_bact"/>
    <property type="match status" value="1"/>
</dbReference>
<name>A0A916W8R9_9BACT</name>